<feature type="domain" description="ThuA-like" evidence="2">
    <location>
        <begin position="36"/>
        <end position="307"/>
    </location>
</feature>
<keyword evidence="1" id="KW-0472">Membrane</keyword>
<keyword evidence="1" id="KW-1133">Transmembrane helix</keyword>
<proteinExistence type="predicted"/>
<dbReference type="EMBL" id="UINC01009771">
    <property type="protein sequence ID" value="SVA43746.1"/>
    <property type="molecule type" value="Genomic_DNA"/>
</dbReference>
<dbReference type="InterPro" id="IPR029010">
    <property type="entry name" value="ThuA-like"/>
</dbReference>
<keyword evidence="1" id="KW-0812">Transmembrane</keyword>
<name>A0A381VTV9_9ZZZZ</name>
<evidence type="ECO:0000259" key="2">
    <source>
        <dbReference type="Pfam" id="PF06283"/>
    </source>
</evidence>
<reference evidence="3" key="1">
    <citation type="submission" date="2018-05" db="EMBL/GenBank/DDBJ databases">
        <authorList>
            <person name="Lanie J.A."/>
            <person name="Ng W.-L."/>
            <person name="Kazmierczak K.M."/>
            <person name="Andrzejewski T.M."/>
            <person name="Davidsen T.M."/>
            <person name="Wayne K.J."/>
            <person name="Tettelin H."/>
            <person name="Glass J.I."/>
            <person name="Rusch D."/>
            <person name="Podicherti R."/>
            <person name="Tsui H.-C.T."/>
            <person name="Winkler M.E."/>
        </authorList>
    </citation>
    <scope>NUCLEOTIDE SEQUENCE</scope>
</reference>
<dbReference type="SUPFAM" id="SSF52317">
    <property type="entry name" value="Class I glutamine amidotransferase-like"/>
    <property type="match status" value="1"/>
</dbReference>
<protein>
    <recommendedName>
        <fullName evidence="2">ThuA-like domain-containing protein</fullName>
    </recommendedName>
</protein>
<sequence length="314" mass="35842">VIAIIKYVAKYFLPITFFVSGVSFVLQAADQSKRVNVLVWDEQQPEQKKAYPNFLGNAIANHLKLNSDLNVKSVKLDDPEQGISAKVLDWSDVIVWWGHVRHDEISVEKSKDIVRRIKQGDLSLIALHSAHWSNPFVEAMNERTRMDFDRGYGELGNGSLEVNYVAPAQRFRAPVRDEKVTPWVDLRKYPTGKVSATVYLPISCFPAYRPDGKPSTIKTLLSEHPIAAGIPPVFVVSNTEMYDEPFHIPQPDAVIFEETWEPGEWFRSGSLWNIGKGKVFYFRPGHETYKVYFEPLPLKIIENAVIWLNSQLKN</sequence>
<organism evidence="3">
    <name type="scientific">marine metagenome</name>
    <dbReference type="NCBI Taxonomy" id="408172"/>
    <lineage>
        <taxon>unclassified sequences</taxon>
        <taxon>metagenomes</taxon>
        <taxon>ecological metagenomes</taxon>
    </lineage>
</organism>
<dbReference type="InterPro" id="IPR029062">
    <property type="entry name" value="Class_I_gatase-like"/>
</dbReference>
<dbReference type="Gene3D" id="3.40.50.880">
    <property type="match status" value="2"/>
</dbReference>
<evidence type="ECO:0000256" key="1">
    <source>
        <dbReference type="SAM" id="Phobius"/>
    </source>
</evidence>
<dbReference type="Pfam" id="PF06283">
    <property type="entry name" value="ThuA"/>
    <property type="match status" value="1"/>
</dbReference>
<dbReference type="AlphaFoldDB" id="A0A381VTV9"/>
<accession>A0A381VTV9</accession>
<evidence type="ECO:0000313" key="3">
    <source>
        <dbReference type="EMBL" id="SVA43746.1"/>
    </source>
</evidence>
<gene>
    <name evidence="3" type="ORF">METZ01_LOCUS96600</name>
</gene>
<feature type="non-terminal residue" evidence="3">
    <location>
        <position position="1"/>
    </location>
</feature>
<feature type="transmembrane region" description="Helical" evidence="1">
    <location>
        <begin position="12"/>
        <end position="29"/>
    </location>
</feature>